<dbReference type="AlphaFoldDB" id="A0A2V1GZY7"/>
<evidence type="ECO:0000313" key="2">
    <source>
        <dbReference type="Proteomes" id="UP000244906"/>
    </source>
</evidence>
<dbReference type="InterPro" id="IPR036390">
    <property type="entry name" value="WH_DNA-bd_sf"/>
</dbReference>
<name>A0A2V1GZY7_9GAMM</name>
<protein>
    <submittedName>
        <fullName evidence="1">Transcriptional regulator</fullName>
    </submittedName>
</protein>
<dbReference type="PANTHER" id="PTHR30363">
    <property type="entry name" value="HTH-TYPE TRANSCRIPTIONAL REGULATOR SRLR-RELATED"/>
    <property type="match status" value="1"/>
</dbReference>
<dbReference type="PANTHER" id="PTHR30363:SF28">
    <property type="entry name" value="TRANSCRIPTIONAL REGULATORY PROTEIN-RELATED"/>
    <property type="match status" value="1"/>
</dbReference>
<dbReference type="OrthoDB" id="155998at2"/>
<keyword evidence="2" id="KW-1185">Reference proteome</keyword>
<dbReference type="InterPro" id="IPR050313">
    <property type="entry name" value="Carb_Metab_HTH_regulators"/>
</dbReference>
<accession>A0A2V1GZY7</accession>
<reference evidence="1 2" key="1">
    <citation type="submission" date="2018-04" db="EMBL/GenBank/DDBJ databases">
        <title>Thalassorhabdus spongiae gen. nov., sp. nov., isolated from a marine sponge in South-West Iceland.</title>
        <authorList>
            <person name="Knobloch S."/>
            <person name="Daussin A."/>
            <person name="Johannsson R."/>
            <person name="Marteinsson V.T."/>
        </authorList>
    </citation>
    <scope>NUCLEOTIDE SEQUENCE [LARGE SCALE GENOMIC DNA]</scope>
    <source>
        <strain evidence="1 2">Hp12</strain>
    </source>
</reference>
<evidence type="ECO:0000313" key="1">
    <source>
        <dbReference type="EMBL" id="PVZ72614.1"/>
    </source>
</evidence>
<gene>
    <name evidence="1" type="ORF">DC094_04105</name>
</gene>
<organism evidence="1 2">
    <name type="scientific">Pelagibaculum spongiae</name>
    <dbReference type="NCBI Taxonomy" id="2080658"/>
    <lineage>
        <taxon>Bacteria</taxon>
        <taxon>Pseudomonadati</taxon>
        <taxon>Pseudomonadota</taxon>
        <taxon>Gammaproteobacteria</taxon>
        <taxon>Oceanospirillales</taxon>
        <taxon>Pelagibaculum</taxon>
    </lineage>
</organism>
<proteinExistence type="predicted"/>
<sequence length="211" mass="24051">MYVAQKKLLQLLKTNGPQTAPALAKQLDVTSMGARGHLQKMQQQGLLETFESKEGVGRPKKLWQLTEQAQKQFPDQHNQLTVDLIISVKELFGDHGLDQLIDHRAQQSHQQYLSALEQRKTIEGKLKALAKIRTDEGYMASVEKADNGWLLIENHCPICDAAKSCQNFCRTELESFQQLFKGIAEVTRQEHLLDENRRCTYHLAEIKITEA</sequence>
<dbReference type="SUPFAM" id="SSF46785">
    <property type="entry name" value="Winged helix' DNA-binding domain"/>
    <property type="match status" value="1"/>
</dbReference>
<dbReference type="EMBL" id="QDDL01000001">
    <property type="protein sequence ID" value="PVZ72614.1"/>
    <property type="molecule type" value="Genomic_DNA"/>
</dbReference>
<dbReference type="Pfam" id="PF12840">
    <property type="entry name" value="HTH_20"/>
    <property type="match status" value="1"/>
</dbReference>
<comment type="caution">
    <text evidence="1">The sequence shown here is derived from an EMBL/GenBank/DDBJ whole genome shotgun (WGS) entry which is preliminary data.</text>
</comment>
<dbReference type="Proteomes" id="UP000244906">
    <property type="component" value="Unassembled WGS sequence"/>
</dbReference>
<dbReference type="Gene3D" id="1.10.10.10">
    <property type="entry name" value="Winged helix-like DNA-binding domain superfamily/Winged helix DNA-binding domain"/>
    <property type="match status" value="1"/>
</dbReference>
<dbReference type="InterPro" id="IPR036388">
    <property type="entry name" value="WH-like_DNA-bd_sf"/>
</dbReference>